<keyword evidence="8" id="KW-1185">Reference proteome</keyword>
<keyword evidence="5" id="KW-0472">Membrane</keyword>
<dbReference type="PANTHER" id="PTHR24421:SF61">
    <property type="entry name" value="OXYGEN SENSOR HISTIDINE KINASE NREB"/>
    <property type="match status" value="1"/>
</dbReference>
<evidence type="ECO:0000313" key="7">
    <source>
        <dbReference type="EMBL" id="GAA2043871.1"/>
    </source>
</evidence>
<dbReference type="RefSeq" id="WP_344377386.1">
    <property type="nucleotide sequence ID" value="NZ_BAAAPW010000006.1"/>
</dbReference>
<dbReference type="Gene3D" id="3.30.565.10">
    <property type="entry name" value="Histidine kinase-like ATPase, C-terminal domain"/>
    <property type="match status" value="1"/>
</dbReference>
<feature type="transmembrane region" description="Helical" evidence="5">
    <location>
        <begin position="56"/>
        <end position="75"/>
    </location>
</feature>
<feature type="compositionally biased region" description="Gly residues" evidence="4">
    <location>
        <begin position="288"/>
        <end position="299"/>
    </location>
</feature>
<keyword evidence="2" id="KW-0418">Kinase</keyword>
<evidence type="ECO:0000256" key="3">
    <source>
        <dbReference type="ARBA" id="ARBA00023012"/>
    </source>
</evidence>
<protein>
    <recommendedName>
        <fullName evidence="6">Histidine kinase/HSP90-like ATPase domain-containing protein</fullName>
    </recommendedName>
</protein>
<proteinExistence type="predicted"/>
<reference evidence="7 8" key="1">
    <citation type="journal article" date="2019" name="Int. J. Syst. Evol. Microbiol.">
        <title>The Global Catalogue of Microorganisms (GCM) 10K type strain sequencing project: providing services to taxonomists for standard genome sequencing and annotation.</title>
        <authorList>
            <consortium name="The Broad Institute Genomics Platform"/>
            <consortium name="The Broad Institute Genome Sequencing Center for Infectious Disease"/>
            <person name="Wu L."/>
            <person name="Ma J."/>
        </authorList>
    </citation>
    <scope>NUCLEOTIDE SEQUENCE [LARGE SCALE GENOMIC DNA]</scope>
    <source>
        <strain evidence="7 8">JCM 15672</strain>
    </source>
</reference>
<evidence type="ECO:0000256" key="2">
    <source>
        <dbReference type="ARBA" id="ARBA00022777"/>
    </source>
</evidence>
<comment type="caution">
    <text evidence="7">The sequence shown here is derived from an EMBL/GenBank/DDBJ whole genome shotgun (WGS) entry which is preliminary data.</text>
</comment>
<evidence type="ECO:0000256" key="5">
    <source>
        <dbReference type="SAM" id="Phobius"/>
    </source>
</evidence>
<keyword evidence="5" id="KW-1133">Transmembrane helix</keyword>
<evidence type="ECO:0000313" key="8">
    <source>
        <dbReference type="Proteomes" id="UP001501196"/>
    </source>
</evidence>
<feature type="transmembrane region" description="Helical" evidence="5">
    <location>
        <begin position="20"/>
        <end position="44"/>
    </location>
</feature>
<feature type="region of interest" description="Disordered" evidence="4">
    <location>
        <begin position="261"/>
        <end position="299"/>
    </location>
</feature>
<gene>
    <name evidence="7" type="ORF">GCM10009819_33300</name>
</gene>
<keyword evidence="3" id="KW-0902">Two-component regulatory system</keyword>
<evidence type="ECO:0000256" key="4">
    <source>
        <dbReference type="SAM" id="MobiDB-lite"/>
    </source>
</evidence>
<feature type="transmembrane region" description="Helical" evidence="5">
    <location>
        <begin position="120"/>
        <end position="141"/>
    </location>
</feature>
<dbReference type="InterPro" id="IPR050482">
    <property type="entry name" value="Sensor_HK_TwoCompSys"/>
</dbReference>
<dbReference type="InterPro" id="IPR003594">
    <property type="entry name" value="HATPase_dom"/>
</dbReference>
<feature type="domain" description="Histidine kinase/HSP90-like ATPase" evidence="6">
    <location>
        <begin position="330"/>
        <end position="419"/>
    </location>
</feature>
<evidence type="ECO:0000259" key="6">
    <source>
        <dbReference type="Pfam" id="PF02518"/>
    </source>
</evidence>
<dbReference type="SUPFAM" id="SSF55874">
    <property type="entry name" value="ATPase domain of HSP90 chaperone/DNA topoisomerase II/histidine kinase"/>
    <property type="match status" value="1"/>
</dbReference>
<feature type="transmembrane region" description="Helical" evidence="5">
    <location>
        <begin position="81"/>
        <end position="100"/>
    </location>
</feature>
<accession>A0ABN2UVF9</accession>
<organism evidence="7 8">
    <name type="scientific">Agromyces tropicus</name>
    <dbReference type="NCBI Taxonomy" id="555371"/>
    <lineage>
        <taxon>Bacteria</taxon>
        <taxon>Bacillati</taxon>
        <taxon>Actinomycetota</taxon>
        <taxon>Actinomycetes</taxon>
        <taxon>Micrococcales</taxon>
        <taxon>Microbacteriaceae</taxon>
        <taxon>Agromyces</taxon>
    </lineage>
</organism>
<evidence type="ECO:0000256" key="1">
    <source>
        <dbReference type="ARBA" id="ARBA00022679"/>
    </source>
</evidence>
<dbReference type="Pfam" id="PF02518">
    <property type="entry name" value="HATPase_c"/>
    <property type="match status" value="1"/>
</dbReference>
<dbReference type="InterPro" id="IPR036890">
    <property type="entry name" value="HATPase_C_sf"/>
</dbReference>
<sequence length="422" mass="42759">MTLGLPEHLARASLSRALSSAGHAAAAVCLAAALVIALASAVVGPGPEGVPAREPAVIALVLVAMQAALLGLVAFHPSVTLTLAYLLGGTGVVFGLTVLVMAPGNGFESTNNALLAMPRIALLLVGGAGIGSRIAIAWAVLGWGLGEAAALLGAAVVGAQWAPSTAAAAALGIVVVARVYDSLTRSEDRRETALHRASQQTRELVIRHDYELRAIARLHDTALSHLVAVAAAGSGPVDERLRAGIRHDLTLIVGRDWAAEHGEEEAPTARREPAVAGSATPDPASPPAGGGTSASDGLGGALEVARDAGLTVNVSGSTDALGRIGPRRREALEAAVVQCLVNVARHAGVDDVELAVGPADGEVTVVIMDSGRGFDPERVPDDRIGLRTSIRGRIEQEGGSARIWSRPGVGTTVLLSVPEGGA</sequence>
<keyword evidence="1" id="KW-0808">Transferase</keyword>
<name>A0ABN2UVF9_9MICO</name>
<keyword evidence="5" id="KW-0812">Transmembrane</keyword>
<dbReference type="PANTHER" id="PTHR24421">
    <property type="entry name" value="NITRATE/NITRITE SENSOR PROTEIN NARX-RELATED"/>
    <property type="match status" value="1"/>
</dbReference>
<dbReference type="EMBL" id="BAAAPW010000006">
    <property type="protein sequence ID" value="GAA2043871.1"/>
    <property type="molecule type" value="Genomic_DNA"/>
</dbReference>
<dbReference type="Proteomes" id="UP001501196">
    <property type="component" value="Unassembled WGS sequence"/>
</dbReference>
<feature type="transmembrane region" description="Helical" evidence="5">
    <location>
        <begin position="161"/>
        <end position="180"/>
    </location>
</feature>